<evidence type="ECO:0000313" key="3">
    <source>
        <dbReference type="EMBL" id="RDE51426.1"/>
    </source>
</evidence>
<dbReference type="Pfam" id="PF13173">
    <property type="entry name" value="AAA_14"/>
    <property type="match status" value="1"/>
</dbReference>
<evidence type="ECO:0000259" key="1">
    <source>
        <dbReference type="Pfam" id="PF13173"/>
    </source>
</evidence>
<reference evidence="3 4" key="1">
    <citation type="submission" date="2018-05" db="EMBL/GenBank/DDBJ databases">
        <title>Integrated omic analyses show evidence that a Ca. Accumulibacter phosphatis strain performs denitrification under micro-aerobic conditions.</title>
        <authorList>
            <person name="Camejo P.Y."/>
            <person name="Katherine M.D."/>
            <person name="Daniel N.R."/>
        </authorList>
    </citation>
    <scope>NUCLEOTIDE SEQUENCE [LARGE SCALE GENOMIC DNA]</scope>
    <source>
        <strain evidence="3">UW-LDO-IC</strain>
    </source>
</reference>
<dbReference type="Proteomes" id="UP000253831">
    <property type="component" value="Unassembled WGS sequence"/>
</dbReference>
<keyword evidence="3" id="KW-0547">Nucleotide-binding</keyword>
<dbReference type="AlphaFoldDB" id="A0A369XRG7"/>
<keyword evidence="3" id="KW-0067">ATP-binding</keyword>
<feature type="domain" description="DUF4143" evidence="2">
    <location>
        <begin position="174"/>
        <end position="333"/>
    </location>
</feature>
<accession>A0A369XRG7</accession>
<feature type="domain" description="AAA" evidence="1">
    <location>
        <begin position="17"/>
        <end position="133"/>
    </location>
</feature>
<proteinExistence type="predicted"/>
<dbReference type="InterPro" id="IPR027417">
    <property type="entry name" value="P-loop_NTPase"/>
</dbReference>
<dbReference type="PANTHER" id="PTHR43566:SF2">
    <property type="entry name" value="DUF4143 DOMAIN-CONTAINING PROTEIN"/>
    <property type="match status" value="1"/>
</dbReference>
<evidence type="ECO:0000313" key="4">
    <source>
        <dbReference type="Proteomes" id="UP000253831"/>
    </source>
</evidence>
<comment type="caution">
    <text evidence="3">The sequence shown here is derived from an EMBL/GenBank/DDBJ whole genome shotgun (WGS) entry which is preliminary data.</text>
</comment>
<dbReference type="EMBL" id="QPGA01000007">
    <property type="protein sequence ID" value="RDE51426.1"/>
    <property type="molecule type" value="Genomic_DNA"/>
</dbReference>
<evidence type="ECO:0000259" key="2">
    <source>
        <dbReference type="Pfam" id="PF13635"/>
    </source>
</evidence>
<dbReference type="Gene3D" id="3.40.50.300">
    <property type="entry name" value="P-loop containing nucleotide triphosphate hydrolases"/>
    <property type="match status" value="1"/>
</dbReference>
<dbReference type="GO" id="GO:0005524">
    <property type="term" value="F:ATP binding"/>
    <property type="evidence" value="ECO:0007669"/>
    <property type="project" value="UniProtKB-KW"/>
</dbReference>
<dbReference type="InterPro" id="IPR025420">
    <property type="entry name" value="DUF4143"/>
</dbReference>
<protein>
    <submittedName>
        <fullName evidence="3">ATP-binding protein</fullName>
    </submittedName>
</protein>
<organism evidence="3 4">
    <name type="scientific">Candidatus Accumulibacter meliphilus</name>
    <dbReference type="NCBI Taxonomy" id="2211374"/>
    <lineage>
        <taxon>Bacteria</taxon>
        <taxon>Pseudomonadati</taxon>
        <taxon>Pseudomonadota</taxon>
        <taxon>Betaproteobacteria</taxon>
        <taxon>Candidatus Accumulibacter</taxon>
    </lineage>
</organism>
<dbReference type="PANTHER" id="PTHR43566">
    <property type="entry name" value="CONSERVED PROTEIN"/>
    <property type="match status" value="1"/>
</dbReference>
<sequence length="393" mass="43274">MIPRTLAATLHRLCQSFPVIAITGPRQSGKTTLARAVFADKAYVSLEDPIERAFAMDDPRGFLARFAKGAVFDEAQRWPDLFSHLQGMVDAERTPGRFVLTGSQQFGLLAGVTQSLAGRVGLTRLLPLAFAEMAATSRQLSVDAMLLLGGYPLLHTQPSMATDWFSNYVATYIERDVRQVLNVQDMGTFQRFLRLCAGRSGQLLNLSALAGEAGISHSTARAWLSVLESSDLIFLLPPYHRNFGKRLVKMPKLYFLDSGLACWLLGIRSPEVLALHPSRGALFETWVVGEFVKGRFNLGLPADLYFWRDNNGLEADLVFEVGTHIQPVEIKSGQTLTRDYLHAGQASGRFAGSEALPPWLIYGGSDSYERSGVRVIGWRDLALADGSPLQPSQ</sequence>
<dbReference type="InterPro" id="IPR041682">
    <property type="entry name" value="AAA_14"/>
</dbReference>
<dbReference type="SUPFAM" id="SSF52540">
    <property type="entry name" value="P-loop containing nucleoside triphosphate hydrolases"/>
    <property type="match status" value="1"/>
</dbReference>
<name>A0A369XRG7_9PROT</name>
<dbReference type="Pfam" id="PF13635">
    <property type="entry name" value="DUF4143"/>
    <property type="match status" value="1"/>
</dbReference>
<gene>
    <name evidence="3" type="ORF">DVS81_05720</name>
</gene>